<dbReference type="GO" id="GO:0016747">
    <property type="term" value="F:acyltransferase activity, transferring groups other than amino-acyl groups"/>
    <property type="evidence" value="ECO:0007669"/>
    <property type="project" value="InterPro"/>
</dbReference>
<reference evidence="4 5" key="1">
    <citation type="journal article" date="2015" name="Int. J. Syst. Evol. Microbiol.">
        <title>Erwinia iniecta sp. nov., isolated from Russian wheat aphids (Diuraphis noxia).</title>
        <authorList>
            <person name="Campillo T."/>
            <person name="Luna E."/>
            <person name="Portier P."/>
            <person name="Fischer-Le Saux M."/>
            <person name="Lapitan N."/>
            <person name="Tisserat N.A."/>
            <person name="Leach J.E."/>
        </authorList>
    </citation>
    <scope>NUCLEOTIDE SEQUENCE [LARGE SCALE GENOMIC DNA]</scope>
    <source>
        <strain evidence="2 5">B120</strain>
        <strain evidence="3 4">B149</strain>
    </source>
</reference>
<evidence type="ECO:0000313" key="2">
    <source>
        <dbReference type="EMBL" id="KOC88783.1"/>
    </source>
</evidence>
<evidence type="ECO:0000313" key="5">
    <source>
        <dbReference type="Proteomes" id="UP000037088"/>
    </source>
</evidence>
<dbReference type="InterPro" id="IPR016181">
    <property type="entry name" value="Acyl_CoA_acyltransferase"/>
</dbReference>
<dbReference type="PANTHER" id="PTHR43072:SF8">
    <property type="entry name" value="ACYLTRANSFERASE FABY-RELATED"/>
    <property type="match status" value="1"/>
</dbReference>
<evidence type="ECO:0000313" key="4">
    <source>
        <dbReference type="Proteomes" id="UP000036851"/>
    </source>
</evidence>
<organism evidence="2 5">
    <name type="scientific">Winslowiella iniecta</name>
    <dbReference type="NCBI Taxonomy" id="1560201"/>
    <lineage>
        <taxon>Bacteria</taxon>
        <taxon>Pseudomonadati</taxon>
        <taxon>Pseudomonadota</taxon>
        <taxon>Gammaproteobacteria</taxon>
        <taxon>Enterobacterales</taxon>
        <taxon>Erwiniaceae</taxon>
        <taxon>Winslowiella</taxon>
    </lineage>
</organism>
<comment type="caution">
    <text evidence="2">The sequence shown here is derived from an EMBL/GenBank/DDBJ whole genome shotgun (WGS) entry which is preliminary data.</text>
</comment>
<dbReference type="RefSeq" id="WP_052900472.1">
    <property type="nucleotide sequence ID" value="NZ_JRXE01000021.1"/>
</dbReference>
<keyword evidence="5" id="KW-1185">Reference proteome</keyword>
<dbReference type="AlphaFoldDB" id="A0A0L7T0C0"/>
<dbReference type="CDD" id="cd04301">
    <property type="entry name" value="NAT_SF"/>
    <property type="match status" value="1"/>
</dbReference>
<dbReference type="InterPro" id="IPR000182">
    <property type="entry name" value="GNAT_dom"/>
</dbReference>
<dbReference type="Proteomes" id="UP000037088">
    <property type="component" value="Unassembled WGS sequence"/>
</dbReference>
<dbReference type="EMBL" id="JRXE01000021">
    <property type="protein sequence ID" value="KOC88783.1"/>
    <property type="molecule type" value="Genomic_DNA"/>
</dbReference>
<dbReference type="STRING" id="1560201.NG42_15310"/>
<evidence type="ECO:0000259" key="1">
    <source>
        <dbReference type="PROSITE" id="PS51186"/>
    </source>
</evidence>
<accession>A0A0L7T0C0</accession>
<evidence type="ECO:0000313" key="3">
    <source>
        <dbReference type="EMBL" id="KOC90734.1"/>
    </source>
</evidence>
<dbReference type="PATRIC" id="fig|1560201.3.peg.3252"/>
<dbReference type="EMBL" id="JRXF01000028">
    <property type="protein sequence ID" value="KOC90734.1"/>
    <property type="molecule type" value="Genomic_DNA"/>
</dbReference>
<dbReference type="Proteomes" id="UP000036851">
    <property type="component" value="Unassembled WGS sequence"/>
</dbReference>
<dbReference type="Gene3D" id="3.40.630.30">
    <property type="match status" value="1"/>
</dbReference>
<dbReference type="OrthoDB" id="5459937at2"/>
<protein>
    <submittedName>
        <fullName evidence="2">Phosphinothricin acetyltransferase</fullName>
    </submittedName>
</protein>
<proteinExistence type="predicted"/>
<name>A0A0L7T0C0_9GAMM</name>
<sequence length="179" mass="19803">MNIIEANESHIPAIQSIYAHHVNNGIASFETEPPSCEEMSARLAKVRAEGLLWLVAEVDNQVMGYCYLSFYRTRYAYRFTLEDSVYIDPQFQGRGVGKALLQRALSWAGQQGYRQMIANVGNSENHGSLALHRSLGFTVSGTLYSVGLKHGRWVDTVILQRPLGQGSDTLPASADAARL</sequence>
<dbReference type="PROSITE" id="PS51186">
    <property type="entry name" value="GNAT"/>
    <property type="match status" value="1"/>
</dbReference>
<feature type="domain" description="N-acetyltransferase" evidence="1">
    <location>
        <begin position="1"/>
        <end position="164"/>
    </location>
</feature>
<keyword evidence="2" id="KW-0808">Transferase</keyword>
<dbReference type="SUPFAM" id="SSF55729">
    <property type="entry name" value="Acyl-CoA N-acyltransferases (Nat)"/>
    <property type="match status" value="1"/>
</dbReference>
<dbReference type="Pfam" id="PF00583">
    <property type="entry name" value="Acetyltransf_1"/>
    <property type="match status" value="1"/>
</dbReference>
<dbReference type="PANTHER" id="PTHR43072">
    <property type="entry name" value="N-ACETYLTRANSFERASE"/>
    <property type="match status" value="1"/>
</dbReference>
<gene>
    <name evidence="2" type="ORF">NG42_15310</name>
    <name evidence="3" type="ORF">NG43_16500</name>
</gene>